<protein>
    <submittedName>
        <fullName evidence="1">Uncharacterized protein</fullName>
    </submittedName>
</protein>
<evidence type="ECO:0000313" key="1">
    <source>
        <dbReference type="EMBL" id="QPI38199.1"/>
    </source>
</evidence>
<gene>
    <name evidence="1" type="ORF">I2456_01060</name>
</gene>
<dbReference type="KEGG" id="mku:I2456_01060"/>
<proteinExistence type="predicted"/>
<name>A0AAX1J9K9_9MYCO</name>
<reference evidence="1" key="1">
    <citation type="submission" date="2020-11" db="EMBL/GenBank/DDBJ databases">
        <title>Intraspecies plasmid and genomic variation of Mycobacterium kubicae revealed by the complete genome sequences of two clinical isolates.</title>
        <authorList>
            <person name="Hendrix J.R."/>
            <person name="Epperson L.E."/>
            <person name="Honda J.R."/>
            <person name="Strong M."/>
        </authorList>
    </citation>
    <scope>NUCLEOTIDE SEQUENCE</scope>
    <source>
        <strain evidence="1">JCM 13573</strain>
    </source>
</reference>
<dbReference type="EMBL" id="CP065047">
    <property type="protein sequence ID" value="QPI38199.1"/>
    <property type="molecule type" value="Genomic_DNA"/>
</dbReference>
<sequence length="66" mass="7162">MTVVVTVLVVVGFLLSLSEPHPAVKVLRAIAAAIPAAAVTRRATWWWGMSVSLSWVKSMSKKAFTH</sequence>
<dbReference type="AlphaFoldDB" id="A0AAX1J9K9"/>
<organism evidence="1 2">
    <name type="scientific">Mycobacterium kubicae</name>
    <dbReference type="NCBI Taxonomy" id="120959"/>
    <lineage>
        <taxon>Bacteria</taxon>
        <taxon>Bacillati</taxon>
        <taxon>Actinomycetota</taxon>
        <taxon>Actinomycetes</taxon>
        <taxon>Mycobacteriales</taxon>
        <taxon>Mycobacteriaceae</taxon>
        <taxon>Mycobacterium</taxon>
        <taxon>Mycobacterium simiae complex</taxon>
    </lineage>
</organism>
<dbReference type="RefSeq" id="WP_163703756.1">
    <property type="nucleotide sequence ID" value="NZ_BLKU01000001.1"/>
</dbReference>
<accession>A0AAX1J9K9</accession>
<dbReference type="Proteomes" id="UP000663583">
    <property type="component" value="Chromosome"/>
</dbReference>
<evidence type="ECO:0000313" key="2">
    <source>
        <dbReference type="Proteomes" id="UP000663583"/>
    </source>
</evidence>